<evidence type="ECO:0000259" key="2">
    <source>
        <dbReference type="PROSITE" id="PS50240"/>
    </source>
</evidence>
<dbReference type="RefSeq" id="WP_344121755.1">
    <property type="nucleotide sequence ID" value="NZ_BAAABW010000026.1"/>
</dbReference>
<protein>
    <recommendedName>
        <fullName evidence="2">Peptidase S1 domain-containing protein</fullName>
    </recommendedName>
</protein>
<dbReference type="Proteomes" id="UP001500063">
    <property type="component" value="Unassembled WGS sequence"/>
</dbReference>
<sequence>MSVTRPHLAWATGLAATTIAAGLLTGSPANAVVGDAAKDGSFQFAAKLDIGGQRSCSAALVAQQWLVTAASCFADDPALGSKVAPGTPKLKTIATVGRADLTRESGSVVDVVELVPRQDRDLVMAKLASPVIGITPAGVGSNAPLQGEELWSAGFGRTKDEWVPDRLHYAKFTVGAVKDTTVSLSGKSEGAAACQGDTGGPAFRDIGGRYELVGINSRSWQGGCFGSDEKETRTGAIDTRVDDIASWIQTTSSRDLLRGKTWTDAQHMVPGYFTGGSPGGSRHMDLFVAWKDGSASIFQGADHNNPKYPFTAEYKVAGSGWQYATSVAGGNFTGSGTDGLVVRWRTGEVTRFSHVDQNGFSKEEQLRPANDTWVKYAKLMTVGRYTGNAQRDDLLVVWVNGSISLFSDVGANGLKQEKQLQTAMQAGTYIEQISAGEFTGKGTADLLVRWANGSASIFPGVNSDPAKPFRDEIQIRDDKSAWKNTLSVTAGAFATNARPSDILVRWSDGNLGLYPAVSASGTPPEVELLK</sequence>
<dbReference type="PROSITE" id="PS50240">
    <property type="entry name" value="TRYPSIN_DOM"/>
    <property type="match status" value="1"/>
</dbReference>
<dbReference type="InterPro" id="IPR001314">
    <property type="entry name" value="Peptidase_S1A"/>
</dbReference>
<dbReference type="InterPro" id="IPR001254">
    <property type="entry name" value="Trypsin_dom"/>
</dbReference>
<feature type="chain" id="PRO_5046766177" description="Peptidase S1 domain-containing protein" evidence="1">
    <location>
        <begin position="32"/>
        <end position="530"/>
    </location>
</feature>
<comment type="caution">
    <text evidence="3">The sequence shown here is derived from an EMBL/GenBank/DDBJ whole genome shotgun (WGS) entry which is preliminary data.</text>
</comment>
<dbReference type="InterPro" id="IPR043504">
    <property type="entry name" value="Peptidase_S1_PA_chymotrypsin"/>
</dbReference>
<accession>A0ABN0XPD9</accession>
<keyword evidence="1" id="KW-0732">Signal</keyword>
<dbReference type="Gene3D" id="2.40.10.10">
    <property type="entry name" value="Trypsin-like serine proteases"/>
    <property type="match status" value="1"/>
</dbReference>
<feature type="signal peptide" evidence="1">
    <location>
        <begin position="1"/>
        <end position="31"/>
    </location>
</feature>
<dbReference type="InterPro" id="IPR051333">
    <property type="entry name" value="CLIP_Serine_Protease"/>
</dbReference>
<evidence type="ECO:0000256" key="1">
    <source>
        <dbReference type="SAM" id="SignalP"/>
    </source>
</evidence>
<keyword evidence="4" id="KW-1185">Reference proteome</keyword>
<dbReference type="InterPro" id="IPR009003">
    <property type="entry name" value="Peptidase_S1_PA"/>
</dbReference>
<reference evidence="3 4" key="1">
    <citation type="journal article" date="2019" name="Int. J. Syst. Evol. Microbiol.">
        <title>The Global Catalogue of Microorganisms (GCM) 10K type strain sequencing project: providing services to taxonomists for standard genome sequencing and annotation.</title>
        <authorList>
            <consortium name="The Broad Institute Genomics Platform"/>
            <consortium name="The Broad Institute Genome Sequencing Center for Infectious Disease"/>
            <person name="Wu L."/>
            <person name="Ma J."/>
        </authorList>
    </citation>
    <scope>NUCLEOTIDE SEQUENCE [LARGE SCALE GENOMIC DNA]</scope>
    <source>
        <strain evidence="3 4">JCM 4565</strain>
    </source>
</reference>
<gene>
    <name evidence="3" type="ORF">GCM10010319_53970</name>
</gene>
<dbReference type="PANTHER" id="PTHR24260:SF136">
    <property type="entry name" value="GH08193P-RELATED"/>
    <property type="match status" value="1"/>
</dbReference>
<evidence type="ECO:0000313" key="3">
    <source>
        <dbReference type="EMBL" id="GAA0369266.1"/>
    </source>
</evidence>
<proteinExistence type="predicted"/>
<name>A0ABN0XPD9_9ACTN</name>
<dbReference type="Pfam" id="PF00089">
    <property type="entry name" value="Trypsin"/>
    <property type="match status" value="1"/>
</dbReference>
<feature type="domain" description="Peptidase S1" evidence="2">
    <location>
        <begin position="32"/>
        <end position="253"/>
    </location>
</feature>
<dbReference type="SUPFAM" id="SSF50494">
    <property type="entry name" value="Trypsin-like serine proteases"/>
    <property type="match status" value="1"/>
</dbReference>
<dbReference type="PANTHER" id="PTHR24260">
    <property type="match status" value="1"/>
</dbReference>
<dbReference type="PRINTS" id="PR00722">
    <property type="entry name" value="CHYMOTRYPSIN"/>
</dbReference>
<dbReference type="SMART" id="SM00020">
    <property type="entry name" value="Tryp_SPc"/>
    <property type="match status" value="1"/>
</dbReference>
<organism evidence="3 4">
    <name type="scientific">Streptomyces blastmyceticus</name>
    <dbReference type="NCBI Taxonomy" id="68180"/>
    <lineage>
        <taxon>Bacteria</taxon>
        <taxon>Bacillati</taxon>
        <taxon>Actinomycetota</taxon>
        <taxon>Actinomycetes</taxon>
        <taxon>Kitasatosporales</taxon>
        <taxon>Streptomycetaceae</taxon>
        <taxon>Streptomyces</taxon>
    </lineage>
</organism>
<evidence type="ECO:0000313" key="4">
    <source>
        <dbReference type="Proteomes" id="UP001500063"/>
    </source>
</evidence>
<dbReference type="EMBL" id="BAAABW010000026">
    <property type="protein sequence ID" value="GAA0369266.1"/>
    <property type="molecule type" value="Genomic_DNA"/>
</dbReference>